<dbReference type="InterPro" id="IPR014710">
    <property type="entry name" value="RmlC-like_jellyroll"/>
</dbReference>
<dbReference type="EMBL" id="LAZR01000061">
    <property type="protein sequence ID" value="KKN96938.1"/>
    <property type="molecule type" value="Genomic_DNA"/>
</dbReference>
<evidence type="ECO:0000259" key="1">
    <source>
        <dbReference type="Pfam" id="PF07883"/>
    </source>
</evidence>
<evidence type="ECO:0000313" key="2">
    <source>
        <dbReference type="EMBL" id="KKN96938.1"/>
    </source>
</evidence>
<dbReference type="InterPro" id="IPR011051">
    <property type="entry name" value="RmlC_Cupin_sf"/>
</dbReference>
<dbReference type="SUPFAM" id="SSF51182">
    <property type="entry name" value="RmlC-like cupins"/>
    <property type="match status" value="1"/>
</dbReference>
<proteinExistence type="predicted"/>
<sequence length="126" mass="13626">MKIKRRDDVPLADTQGYAAVTKQVVLGPDDGSDEIVLRYFSVAAGGATPYHSHDFPHLVKIEAGCGVAVDADKKESPLVAGDYVYVDSDEIHNFKNTGDEPFDFICMVPLRGELSGISCELPPEGE</sequence>
<dbReference type="Gene3D" id="2.60.120.10">
    <property type="entry name" value="Jelly Rolls"/>
    <property type="match status" value="1"/>
</dbReference>
<dbReference type="InterPro" id="IPR013096">
    <property type="entry name" value="Cupin_2"/>
</dbReference>
<reference evidence="2" key="1">
    <citation type="journal article" date="2015" name="Nature">
        <title>Complex archaea that bridge the gap between prokaryotes and eukaryotes.</title>
        <authorList>
            <person name="Spang A."/>
            <person name="Saw J.H."/>
            <person name="Jorgensen S.L."/>
            <person name="Zaremba-Niedzwiedzka K."/>
            <person name="Martijn J."/>
            <person name="Lind A.E."/>
            <person name="van Eijk R."/>
            <person name="Schleper C."/>
            <person name="Guy L."/>
            <person name="Ettema T.J."/>
        </authorList>
    </citation>
    <scope>NUCLEOTIDE SEQUENCE</scope>
</reference>
<name>A0A0F9XX16_9ZZZZ</name>
<accession>A0A0F9XX16</accession>
<dbReference type="AlphaFoldDB" id="A0A0F9XX16"/>
<feature type="domain" description="Cupin type-2" evidence="1">
    <location>
        <begin position="39"/>
        <end position="107"/>
    </location>
</feature>
<organism evidence="2">
    <name type="scientific">marine sediment metagenome</name>
    <dbReference type="NCBI Taxonomy" id="412755"/>
    <lineage>
        <taxon>unclassified sequences</taxon>
        <taxon>metagenomes</taxon>
        <taxon>ecological metagenomes</taxon>
    </lineage>
</organism>
<gene>
    <name evidence="2" type="ORF">LCGC14_0161880</name>
</gene>
<dbReference type="Pfam" id="PF07883">
    <property type="entry name" value="Cupin_2"/>
    <property type="match status" value="1"/>
</dbReference>
<dbReference type="CDD" id="cd02222">
    <property type="entry name" value="cupin_TM1459-like"/>
    <property type="match status" value="1"/>
</dbReference>
<protein>
    <recommendedName>
        <fullName evidence="1">Cupin type-2 domain-containing protein</fullName>
    </recommendedName>
</protein>
<comment type="caution">
    <text evidence="2">The sequence shown here is derived from an EMBL/GenBank/DDBJ whole genome shotgun (WGS) entry which is preliminary data.</text>
</comment>